<dbReference type="PANTHER" id="PTHR11644:SF2">
    <property type="entry name" value="CYTIDINE DEAMINASE"/>
    <property type="match status" value="1"/>
</dbReference>
<evidence type="ECO:0000256" key="1">
    <source>
        <dbReference type="ARBA" id="ARBA00006576"/>
    </source>
</evidence>
<keyword evidence="8" id="KW-1185">Reference proteome</keyword>
<sequence>MTGASRSVQRVALFGLPGAGKSTAAGLLRRTLAGMDRHVEVIKLAAPLYDVQAAFYARARTRLAEGQQDGELLNFLGSHFRTAAPGLLLEDFAQRAAAAELAGADVLLCDDARPADLDGLRDQGFTLVRVTAPDALRRERKAGRGDRRAGRDDHPTELGGDGVEADLVLDNAGDLPALEEQVVELAKRLPAAPAEQEAAEQVVASLVGLAREVITERYAENRHQIGAVVVTGDGRVFTGIHLEAMVGRASVCAEAVALGQARAAGAGDLMLALAVRHPKPSEERRDIKLVPPCGLCRELLLDYGPRVSTVVQDGDEMRVVPLASLLPHKYVGTKWPTR</sequence>
<dbReference type="EMBL" id="JAVREQ010000021">
    <property type="protein sequence ID" value="MDT0381312.1"/>
    <property type="molecule type" value="Genomic_DNA"/>
</dbReference>
<proteinExistence type="inferred from homology"/>
<dbReference type="RefSeq" id="WP_311674998.1">
    <property type="nucleotide sequence ID" value="NZ_JAVREQ010000021.1"/>
</dbReference>
<gene>
    <name evidence="7" type="ORF">RM572_21375</name>
</gene>
<name>A0ABU2NWE4_9ACTN</name>
<dbReference type="Gene3D" id="3.40.50.300">
    <property type="entry name" value="P-loop containing nucleotide triphosphate hydrolases"/>
    <property type="match status" value="1"/>
</dbReference>
<dbReference type="SUPFAM" id="SSF53927">
    <property type="entry name" value="Cytidine deaminase-like"/>
    <property type="match status" value="1"/>
</dbReference>
<dbReference type="CDD" id="cd01283">
    <property type="entry name" value="cytidine_deaminase"/>
    <property type="match status" value="1"/>
</dbReference>
<dbReference type="Pfam" id="PF13238">
    <property type="entry name" value="AAA_18"/>
    <property type="match status" value="1"/>
</dbReference>
<dbReference type="PROSITE" id="PS51747">
    <property type="entry name" value="CYT_DCMP_DEAMINASES_2"/>
    <property type="match status" value="1"/>
</dbReference>
<dbReference type="InterPro" id="IPR027417">
    <property type="entry name" value="P-loop_NTPase"/>
</dbReference>
<dbReference type="Proteomes" id="UP001183414">
    <property type="component" value="Unassembled WGS sequence"/>
</dbReference>
<evidence type="ECO:0000256" key="4">
    <source>
        <dbReference type="ARBA" id="ARBA00022833"/>
    </source>
</evidence>
<comment type="similarity">
    <text evidence="1">Belongs to the cytidine and deoxycytidylate deaminase family.</text>
</comment>
<dbReference type="InterPro" id="IPR016192">
    <property type="entry name" value="APOBEC/CMP_deaminase_Zn-bd"/>
</dbReference>
<dbReference type="Pfam" id="PF00383">
    <property type="entry name" value="dCMP_cyt_deam_1"/>
    <property type="match status" value="1"/>
</dbReference>
<keyword evidence="3 7" id="KW-0378">Hydrolase</keyword>
<feature type="region of interest" description="Disordered" evidence="5">
    <location>
        <begin position="138"/>
        <end position="161"/>
    </location>
</feature>
<dbReference type="InterPro" id="IPR016193">
    <property type="entry name" value="Cytidine_deaminase-like"/>
</dbReference>
<dbReference type="Gene3D" id="3.40.140.10">
    <property type="entry name" value="Cytidine Deaminase, domain 2"/>
    <property type="match status" value="1"/>
</dbReference>
<dbReference type="GO" id="GO:0004126">
    <property type="term" value="F:cytidine deaminase activity"/>
    <property type="evidence" value="ECO:0007669"/>
    <property type="project" value="UniProtKB-EC"/>
</dbReference>
<keyword evidence="2" id="KW-0479">Metal-binding</keyword>
<dbReference type="InterPro" id="IPR050202">
    <property type="entry name" value="Cyt/Deoxycyt_deaminase"/>
</dbReference>
<dbReference type="InterPro" id="IPR002125">
    <property type="entry name" value="CMP_dCMP_dom"/>
</dbReference>
<evidence type="ECO:0000256" key="2">
    <source>
        <dbReference type="ARBA" id="ARBA00022723"/>
    </source>
</evidence>
<evidence type="ECO:0000259" key="6">
    <source>
        <dbReference type="PROSITE" id="PS51747"/>
    </source>
</evidence>
<dbReference type="PROSITE" id="PS00903">
    <property type="entry name" value="CYT_DCMP_DEAMINASES_1"/>
    <property type="match status" value="1"/>
</dbReference>
<reference evidence="8" key="1">
    <citation type="submission" date="2023-07" db="EMBL/GenBank/DDBJ databases">
        <title>30 novel species of actinomycetes from the DSMZ collection.</title>
        <authorList>
            <person name="Nouioui I."/>
        </authorList>
    </citation>
    <scope>NUCLEOTIDE SEQUENCE [LARGE SCALE GENOMIC DNA]</scope>
    <source>
        <strain evidence="8">DSM 42041</strain>
    </source>
</reference>
<evidence type="ECO:0000313" key="7">
    <source>
        <dbReference type="EMBL" id="MDT0381312.1"/>
    </source>
</evidence>
<organism evidence="7 8">
    <name type="scientific">Streptomyces hazeniae</name>
    <dbReference type="NCBI Taxonomy" id="3075538"/>
    <lineage>
        <taxon>Bacteria</taxon>
        <taxon>Bacillati</taxon>
        <taxon>Actinomycetota</taxon>
        <taxon>Actinomycetes</taxon>
        <taxon>Kitasatosporales</taxon>
        <taxon>Streptomycetaceae</taxon>
        <taxon>Streptomyces</taxon>
    </lineage>
</organism>
<feature type="domain" description="CMP/dCMP-type deaminase" evidence="6">
    <location>
        <begin position="201"/>
        <end position="333"/>
    </location>
</feature>
<evidence type="ECO:0000313" key="8">
    <source>
        <dbReference type="Proteomes" id="UP001183414"/>
    </source>
</evidence>
<feature type="compositionally biased region" description="Basic and acidic residues" evidence="5">
    <location>
        <begin position="142"/>
        <end position="156"/>
    </location>
</feature>
<dbReference type="PANTHER" id="PTHR11644">
    <property type="entry name" value="CYTIDINE DEAMINASE"/>
    <property type="match status" value="1"/>
</dbReference>
<keyword evidence="4" id="KW-0862">Zinc</keyword>
<comment type="caution">
    <text evidence="7">The sequence shown here is derived from an EMBL/GenBank/DDBJ whole genome shotgun (WGS) entry which is preliminary data.</text>
</comment>
<protein>
    <submittedName>
        <fullName evidence="7">Cytidine deaminase</fullName>
        <ecNumber evidence="7">3.5.4.5</ecNumber>
    </submittedName>
</protein>
<dbReference type="EC" id="3.5.4.5" evidence="7"/>
<dbReference type="NCBIfam" id="NF005314">
    <property type="entry name" value="PRK06848.1"/>
    <property type="match status" value="1"/>
</dbReference>
<evidence type="ECO:0000256" key="5">
    <source>
        <dbReference type="SAM" id="MobiDB-lite"/>
    </source>
</evidence>
<accession>A0ABU2NWE4</accession>
<evidence type="ECO:0000256" key="3">
    <source>
        <dbReference type="ARBA" id="ARBA00022801"/>
    </source>
</evidence>
<dbReference type="SUPFAM" id="SSF52540">
    <property type="entry name" value="P-loop containing nucleoside triphosphate hydrolases"/>
    <property type="match status" value="1"/>
</dbReference>